<dbReference type="Proteomes" id="UP000826725">
    <property type="component" value="Chromosome"/>
</dbReference>
<comment type="pathway">
    <text evidence="1">Lipid metabolism.</text>
</comment>
<evidence type="ECO:0000256" key="1">
    <source>
        <dbReference type="ARBA" id="ARBA00005189"/>
    </source>
</evidence>
<dbReference type="SMART" id="SM00563">
    <property type="entry name" value="PlsC"/>
    <property type="match status" value="1"/>
</dbReference>
<protein>
    <recommendedName>
        <fullName evidence="5">Phospholipid/glycerol acyltransferase domain-containing protein</fullName>
    </recommendedName>
</protein>
<organism evidence="6 7">
    <name type="scientific">Desulfomarina profundi</name>
    <dbReference type="NCBI Taxonomy" id="2772557"/>
    <lineage>
        <taxon>Bacteria</taxon>
        <taxon>Pseudomonadati</taxon>
        <taxon>Thermodesulfobacteriota</taxon>
        <taxon>Desulfobulbia</taxon>
        <taxon>Desulfobulbales</taxon>
        <taxon>Desulfobulbaceae</taxon>
        <taxon>Desulfomarina</taxon>
    </lineage>
</organism>
<gene>
    <name evidence="6" type="ORF">DGMP_23750</name>
</gene>
<dbReference type="AlphaFoldDB" id="A0A8D5FXB7"/>
<dbReference type="KEGG" id="dbk:DGMP_23750"/>
<keyword evidence="2" id="KW-0808">Transferase</keyword>
<evidence type="ECO:0000313" key="7">
    <source>
        <dbReference type="Proteomes" id="UP000826725"/>
    </source>
</evidence>
<dbReference type="GO" id="GO:0003841">
    <property type="term" value="F:1-acylglycerol-3-phosphate O-acyltransferase activity"/>
    <property type="evidence" value="ECO:0007669"/>
    <property type="project" value="TreeGrafter"/>
</dbReference>
<keyword evidence="4" id="KW-0812">Transmembrane</keyword>
<dbReference type="EMBL" id="AP024086">
    <property type="protein sequence ID" value="BCL61682.1"/>
    <property type="molecule type" value="Genomic_DNA"/>
</dbReference>
<dbReference type="GO" id="GO:0006654">
    <property type="term" value="P:phosphatidic acid biosynthetic process"/>
    <property type="evidence" value="ECO:0007669"/>
    <property type="project" value="TreeGrafter"/>
</dbReference>
<dbReference type="Pfam" id="PF01553">
    <property type="entry name" value="Acyltransferase"/>
    <property type="match status" value="1"/>
</dbReference>
<dbReference type="PANTHER" id="PTHR10434">
    <property type="entry name" value="1-ACYL-SN-GLYCEROL-3-PHOSPHATE ACYLTRANSFERASE"/>
    <property type="match status" value="1"/>
</dbReference>
<reference evidence="6" key="1">
    <citation type="submission" date="2020-09" db="EMBL/GenBank/DDBJ databases">
        <title>Desulfogranum mesoprofundum gen. nov., sp. nov., a novel mesophilic, sulfate-reducing chemolithoautotroph isolated from a deep-sea hydrothermal vent chimney in the Suiyo Seamount.</title>
        <authorList>
            <person name="Hashimoto Y."/>
            <person name="Nakagawa S."/>
        </authorList>
    </citation>
    <scope>NUCLEOTIDE SEQUENCE</scope>
    <source>
        <strain evidence="6">KT2</strain>
    </source>
</reference>
<feature type="transmembrane region" description="Helical" evidence="4">
    <location>
        <begin position="6"/>
        <end position="36"/>
    </location>
</feature>
<dbReference type="InterPro" id="IPR002123">
    <property type="entry name" value="Plipid/glycerol_acylTrfase"/>
</dbReference>
<accession>A0A8D5FXB7</accession>
<evidence type="ECO:0000256" key="3">
    <source>
        <dbReference type="ARBA" id="ARBA00023315"/>
    </source>
</evidence>
<keyword evidence="7" id="KW-1185">Reference proteome</keyword>
<feature type="domain" description="Phospholipid/glycerol acyltransferase" evidence="5">
    <location>
        <begin position="78"/>
        <end position="186"/>
    </location>
</feature>
<sequence length="251" mass="28157">MKKLFFNIYFWSLFTLVTCVGLLILPLILFVNIFLLGRPLASGLRRAIRFYGFVLVRLISFLDPVRVEFCGDHLPSPAVFVANHNSAVDPYLFGLIATENGFVTSWPFKIPVYNVFMRLAGYVNAEAGWEEVRVNCRQLLEAGSSVTIWPEGHRSRNGRLGRFKNGAFALSVETGFPVVPVCILGSGRVLPPGARMLTPGKIYLVVLEAVYPETGELKVEEKIQRLRSKVYTRIEETLQKRGHFTGSDSSI</sequence>
<evidence type="ECO:0000259" key="5">
    <source>
        <dbReference type="SMART" id="SM00563"/>
    </source>
</evidence>
<dbReference type="PANTHER" id="PTHR10434:SF66">
    <property type="entry name" value="PHOSPHOLIPID_GLYCEROL ACYLTRANSFERASE DOMAIN-CONTAINING PROTEIN"/>
    <property type="match status" value="1"/>
</dbReference>
<dbReference type="CDD" id="cd07989">
    <property type="entry name" value="LPLAT_AGPAT-like"/>
    <property type="match status" value="1"/>
</dbReference>
<evidence type="ECO:0000256" key="4">
    <source>
        <dbReference type="SAM" id="Phobius"/>
    </source>
</evidence>
<dbReference type="RefSeq" id="WP_228854107.1">
    <property type="nucleotide sequence ID" value="NZ_AP024086.1"/>
</dbReference>
<keyword evidence="4" id="KW-0472">Membrane</keyword>
<name>A0A8D5FXB7_9BACT</name>
<evidence type="ECO:0000256" key="2">
    <source>
        <dbReference type="ARBA" id="ARBA00022679"/>
    </source>
</evidence>
<proteinExistence type="predicted"/>
<keyword evidence="3" id="KW-0012">Acyltransferase</keyword>
<keyword evidence="4" id="KW-1133">Transmembrane helix</keyword>
<evidence type="ECO:0000313" key="6">
    <source>
        <dbReference type="EMBL" id="BCL61682.1"/>
    </source>
</evidence>